<keyword evidence="3" id="KW-1185">Reference proteome</keyword>
<evidence type="ECO:0008006" key="4">
    <source>
        <dbReference type="Google" id="ProtNLM"/>
    </source>
</evidence>
<protein>
    <recommendedName>
        <fullName evidence="4">P15-like protein</fullName>
    </recommendedName>
</protein>
<dbReference type="PANTHER" id="PTHR40787:SF3">
    <property type="entry name" value="PROTEIN TRANSPORT PROTEIN SEC39"/>
    <property type="match status" value="1"/>
</dbReference>
<proteinExistence type="predicted"/>
<reference evidence="3" key="1">
    <citation type="submission" date="2024-06" db="EMBL/GenBank/DDBJ databases">
        <title>Draft Genome Sequences of Epichloe bromicola Strains Isolated from Elymus ciliaris.</title>
        <authorList>
            <consortium name="Epichloe bromicola genome sequencing consortium"/>
            <person name="Miura A."/>
            <person name="Imano S."/>
            <person name="Ashida A."/>
            <person name="Sato I."/>
            <person name="Chiba S."/>
            <person name="Tanaka A."/>
            <person name="Camagna M."/>
            <person name="Takemoto D."/>
        </authorList>
    </citation>
    <scope>NUCLEOTIDE SEQUENCE [LARGE SCALE GENOMIC DNA]</scope>
    <source>
        <strain evidence="3">DP</strain>
    </source>
</reference>
<keyword evidence="1" id="KW-0732">Signal</keyword>
<gene>
    <name evidence="2" type="primary">g2971</name>
    <name evidence="2" type="ORF">EsDP_00002971</name>
</gene>
<name>A0ABQ0CMF6_9HYPO</name>
<evidence type="ECO:0000256" key="1">
    <source>
        <dbReference type="SAM" id="SignalP"/>
    </source>
</evidence>
<dbReference type="Proteomes" id="UP001562357">
    <property type="component" value="Unassembled WGS sequence"/>
</dbReference>
<feature type="chain" id="PRO_5045435593" description="P15-like protein" evidence="1">
    <location>
        <begin position="17"/>
        <end position="180"/>
    </location>
</feature>
<dbReference type="InterPro" id="IPR036444">
    <property type="entry name" value="PLipase_A2_dom_sf"/>
</dbReference>
<dbReference type="InterPro" id="IPR015141">
    <property type="entry name" value="PLipase_A2_prok/fun"/>
</dbReference>
<dbReference type="Gene3D" id="1.20.90.10">
    <property type="entry name" value="Phospholipase A2 domain"/>
    <property type="match status" value="1"/>
</dbReference>
<organism evidence="2 3">
    <name type="scientific">Epichloe bromicola</name>
    <dbReference type="NCBI Taxonomy" id="79588"/>
    <lineage>
        <taxon>Eukaryota</taxon>
        <taxon>Fungi</taxon>
        <taxon>Dikarya</taxon>
        <taxon>Ascomycota</taxon>
        <taxon>Pezizomycotina</taxon>
        <taxon>Sordariomycetes</taxon>
        <taxon>Hypocreomycetidae</taxon>
        <taxon>Hypocreales</taxon>
        <taxon>Clavicipitaceae</taxon>
        <taxon>Epichloe</taxon>
    </lineage>
</organism>
<accession>A0ABQ0CMF6</accession>
<dbReference type="Pfam" id="PF09056">
    <property type="entry name" value="Phospholip_A2_3"/>
    <property type="match status" value="1"/>
</dbReference>
<sequence>MKYNAILLALASSVLAAPSADVASLKRHDINTVTDELLFKATLPHFQAQRNIRNPDTLDWSSDGCTSSPDNPFGFPFLAACHRHDFGYQNYRVQTRFTKAAKAEIDSLFQKDLYYQCQSVFAQTACERLADVYYAAVSQFGGGDATKREEMKPSYQEAVEAYEKAVKEAQAEGLLHTLDY</sequence>
<dbReference type="SUPFAM" id="SSF48619">
    <property type="entry name" value="Phospholipase A2, PLA2"/>
    <property type="match status" value="1"/>
</dbReference>
<evidence type="ECO:0000313" key="3">
    <source>
        <dbReference type="Proteomes" id="UP001562357"/>
    </source>
</evidence>
<dbReference type="EMBL" id="BAAFGZ010000087">
    <property type="protein sequence ID" value="GAB0134606.1"/>
    <property type="molecule type" value="Genomic_DNA"/>
</dbReference>
<comment type="caution">
    <text evidence="2">The sequence shown here is derived from an EMBL/GenBank/DDBJ whole genome shotgun (WGS) entry which is preliminary data.</text>
</comment>
<feature type="signal peptide" evidence="1">
    <location>
        <begin position="1"/>
        <end position="16"/>
    </location>
</feature>
<dbReference type="PANTHER" id="PTHR40787">
    <property type="entry name" value="SECRETED PROTEIN"/>
    <property type="match status" value="1"/>
</dbReference>
<evidence type="ECO:0000313" key="2">
    <source>
        <dbReference type="EMBL" id="GAB0134606.1"/>
    </source>
</evidence>